<dbReference type="InterPro" id="IPR036115">
    <property type="entry name" value="GCM_dom_sf"/>
</dbReference>
<dbReference type="SUPFAM" id="SSF90073">
    <property type="entry name" value="GCM domain"/>
    <property type="match status" value="1"/>
</dbReference>
<dbReference type="GO" id="GO:0003677">
    <property type="term" value="F:DNA binding"/>
    <property type="evidence" value="ECO:0007669"/>
    <property type="project" value="InterPro"/>
</dbReference>
<sequence length="908" mass="101646">EKEDWPDGDVIKEVLVESLGAKPKQELNNNKWVWNSIGYPQRDRTEVRACQGVFICSGCRRPCRPAVKAPSQREQLRKGCGSCGSALIVHECKDARVYMTVIPGEEGDVLRWEHRGKHAHPRPPPSGRLSHAEQAALDLQVLKNPSATAHQLRTGTLNSTPLHAISPSLVKPSAARYQIEKSRALQGIITASTSKGGFSFIDSLTDLKDKHGNPFMISATLVGEKVLMFQTPFMRDALVESINEWTSDDSHSEGRHGLVTDGNHSFFREGVLLVTCVFLTKTATWTPVLLTWIGGQNTEHHQPHFRHIFRFILEKAGKNFEKKFLANVMDFSAAQRKAHAIEYAEVIIKTMGPLFGTLDKKAQKAQREALIEEASAYLLGCDVHFRKSVVRIRDTAALIPTALIPKFTDAIAILTSMDTTELQFDAAFASLEADFPAISGWLKWWAQPWVMSMAFPAKSRVASQLRLDVPRTSNPVEHQHSLINHACGYGHDLVAGVTALLKHIEEREAQYRAIEGGVYDATGPRAPSRKKGKKSTYENDGRAPDTAERLKAAASARVPALQLMSYKWLAPNTCFLDASLEVWFRGWMLWSEFEQNHLREKLPADSFLSFLTSHYRRRAEKMLNTDSPNSKGDMAQELALGQGKAMSYVIDKWKRVLPGEYYCAVSWLHWGIKDGDPCLEAQAHFGVHHHVVRHCSKGHISFNAHPETDPMLPTPITTIELAVTSIVGELYPDDPATPAQYLTHYLPRNAGSTSLVHETCLAARCTHPECTDVAPVTGIRFSWPKMLTLNTSGAVALPDQPTLYPTRLTWPEAFSIIDPVDYQKVEYQMAGLVYFGGQHYTADVRVEGKTYHYNSIFKDRKIEYSPLQSMTKKVQQSNLKRNPAGAVYVRTSRKSTVCMNLICFFILH</sequence>
<feature type="compositionally biased region" description="Basic and acidic residues" evidence="1">
    <location>
        <begin position="535"/>
        <end position="544"/>
    </location>
</feature>
<protein>
    <recommendedName>
        <fullName evidence="2">GCM domain-containing protein</fullName>
    </recommendedName>
</protein>
<dbReference type="AlphaFoldDB" id="A0A8H6LY27"/>
<keyword evidence="4" id="KW-1185">Reference proteome</keyword>
<feature type="region of interest" description="Disordered" evidence="1">
    <location>
        <begin position="522"/>
        <end position="544"/>
    </location>
</feature>
<dbReference type="Proteomes" id="UP000521943">
    <property type="component" value="Unassembled WGS sequence"/>
</dbReference>
<dbReference type="EMBL" id="JACGCI010000072">
    <property type="protein sequence ID" value="KAF6748308.1"/>
    <property type="molecule type" value="Genomic_DNA"/>
</dbReference>
<name>A0A8H6LY27_9AGAR</name>
<organism evidence="3 4">
    <name type="scientific">Ephemerocybe angulata</name>
    <dbReference type="NCBI Taxonomy" id="980116"/>
    <lineage>
        <taxon>Eukaryota</taxon>
        <taxon>Fungi</taxon>
        <taxon>Dikarya</taxon>
        <taxon>Basidiomycota</taxon>
        <taxon>Agaricomycotina</taxon>
        <taxon>Agaricomycetes</taxon>
        <taxon>Agaricomycetidae</taxon>
        <taxon>Agaricales</taxon>
        <taxon>Agaricineae</taxon>
        <taxon>Psathyrellaceae</taxon>
        <taxon>Ephemerocybe</taxon>
    </lineage>
</organism>
<evidence type="ECO:0000313" key="4">
    <source>
        <dbReference type="Proteomes" id="UP000521943"/>
    </source>
</evidence>
<gene>
    <name evidence="3" type="ORF">DFP72DRAFT_820488</name>
</gene>
<comment type="caution">
    <text evidence="3">The sequence shown here is derived from an EMBL/GenBank/DDBJ whole genome shotgun (WGS) entry which is preliminary data.</text>
</comment>
<dbReference type="PROSITE" id="PS50807">
    <property type="entry name" value="GCM"/>
    <property type="match status" value="1"/>
</dbReference>
<accession>A0A8H6LY27</accession>
<feature type="non-terminal residue" evidence="3">
    <location>
        <position position="1"/>
    </location>
</feature>
<proteinExistence type="predicted"/>
<feature type="domain" description="GCM" evidence="2">
    <location>
        <begin position="1"/>
        <end position="136"/>
    </location>
</feature>
<dbReference type="GO" id="GO:0006355">
    <property type="term" value="P:regulation of DNA-templated transcription"/>
    <property type="evidence" value="ECO:0007669"/>
    <property type="project" value="InterPro"/>
</dbReference>
<evidence type="ECO:0000313" key="3">
    <source>
        <dbReference type="EMBL" id="KAF6748308.1"/>
    </source>
</evidence>
<dbReference type="InterPro" id="IPR003902">
    <property type="entry name" value="Tscrpt_reg_GCM"/>
</dbReference>
<dbReference type="OrthoDB" id="3046222at2759"/>
<evidence type="ECO:0000256" key="1">
    <source>
        <dbReference type="SAM" id="MobiDB-lite"/>
    </source>
</evidence>
<evidence type="ECO:0000259" key="2">
    <source>
        <dbReference type="PROSITE" id="PS50807"/>
    </source>
</evidence>
<reference evidence="3 4" key="1">
    <citation type="submission" date="2020-07" db="EMBL/GenBank/DDBJ databases">
        <title>Comparative genomics of pyrophilous fungi reveals a link between fire events and developmental genes.</title>
        <authorList>
            <consortium name="DOE Joint Genome Institute"/>
            <person name="Steindorff A.S."/>
            <person name="Carver A."/>
            <person name="Calhoun S."/>
            <person name="Stillman K."/>
            <person name="Liu H."/>
            <person name="Lipzen A."/>
            <person name="Pangilinan J."/>
            <person name="Labutti K."/>
            <person name="Bruns T.D."/>
            <person name="Grigoriev I.V."/>
        </authorList>
    </citation>
    <scope>NUCLEOTIDE SEQUENCE [LARGE SCALE GENOMIC DNA]</scope>
    <source>
        <strain evidence="3 4">CBS 144469</strain>
    </source>
</reference>